<proteinExistence type="predicted"/>
<dbReference type="InterPro" id="IPR011604">
    <property type="entry name" value="PDDEXK-like_dom_sf"/>
</dbReference>
<evidence type="ECO:0000313" key="4">
    <source>
        <dbReference type="EMBL" id="CAG9135197.1"/>
    </source>
</evidence>
<dbReference type="InterPro" id="IPR051703">
    <property type="entry name" value="NF-kappa-B_Signaling_Reg"/>
</dbReference>
<dbReference type="InterPro" id="IPR011335">
    <property type="entry name" value="Restrct_endonuc-II-like"/>
</dbReference>
<feature type="domain" description="Mutator-like transposase" evidence="3">
    <location>
        <begin position="42"/>
        <end position="401"/>
    </location>
</feature>
<feature type="compositionally biased region" description="Basic residues" evidence="1">
    <location>
        <begin position="519"/>
        <end position="535"/>
    </location>
</feature>
<dbReference type="PANTHER" id="PTHR46609:SF8">
    <property type="entry name" value="YQAJ VIRAL RECOMBINASE DOMAIN-CONTAINING PROTEIN"/>
    <property type="match status" value="1"/>
</dbReference>
<gene>
    <name evidence="4" type="ORF">PLXY2_LOCUS13439</name>
</gene>
<feature type="region of interest" description="Disordered" evidence="1">
    <location>
        <begin position="519"/>
        <end position="546"/>
    </location>
</feature>
<dbReference type="InterPro" id="IPR019080">
    <property type="entry name" value="YqaJ_viral_recombinase"/>
</dbReference>
<dbReference type="CDD" id="cd22343">
    <property type="entry name" value="PDDEXK_lambda_exonuclease-like"/>
    <property type="match status" value="1"/>
</dbReference>
<dbReference type="InterPro" id="IPR049012">
    <property type="entry name" value="Mutator_transp_dom"/>
</dbReference>
<dbReference type="EMBL" id="CAJHNJ030000097">
    <property type="protein sequence ID" value="CAG9135197.1"/>
    <property type="molecule type" value="Genomic_DNA"/>
</dbReference>
<dbReference type="GO" id="GO:0006281">
    <property type="term" value="P:DNA repair"/>
    <property type="evidence" value="ECO:0007669"/>
    <property type="project" value="UniProtKB-ARBA"/>
</dbReference>
<keyword evidence="5" id="KW-1185">Reference proteome</keyword>
<feature type="compositionally biased region" description="Low complexity" evidence="1">
    <location>
        <begin position="810"/>
        <end position="838"/>
    </location>
</feature>
<dbReference type="Pfam" id="PF09588">
    <property type="entry name" value="YqaJ"/>
    <property type="match status" value="1"/>
</dbReference>
<evidence type="ECO:0000259" key="2">
    <source>
        <dbReference type="Pfam" id="PF09588"/>
    </source>
</evidence>
<comment type="caution">
    <text evidence="4">The sequence shown here is derived from an EMBL/GenBank/DDBJ whole genome shotgun (WGS) entry which is preliminary data.</text>
</comment>
<name>A0A8S4G6F7_PLUXY</name>
<protein>
    <submittedName>
        <fullName evidence="4">(diamondback moth) hypothetical protein</fullName>
    </submittedName>
</protein>
<sequence length="848" mass="96213">MNLTPLKLSTENKIPKDDKSVDYHQLTIGPEKENENYEPVNGRRIIDFNYVLSQLKEKAHHNDLFGCKLENCILKGEKRAGFLSTFIFECNMCGVVFKIESENSSKTETVDINVAAATGITATGIGFSQFEELMSAMDVPVFTERYFSKIQDYVYEKWEKTAVESMEAAAMREREAAIAEGRLQNGIPIIDVYADGCWSARSYGNNYRALSGAATIIGRRFGEVLFMAVKNKYCLICARAAKKAVVPKDHSCYKNYDGSSTGMEAEIISEGFKTSLDMYNIIYGRLIADGDSATYKKILDSNPYGNYTVEKIECRNHVLRNFCNKMRATAKETKYSLQHRKTLTNERIMAMRKAIINSIKHKKEETDTNSKHEQINILHKDILNSLAHSYGDHRRCSGYMCNKDNVIESSTMAQIENSTFMFRLRAIVANVAAKARSLIEDVDTNSVERFNSVVAKYVGGKRVNFTQRRGYQARCSGAVVAFNEHQPISRLYKSILGRSPRGKIQDMEKKRCLKRKLNQKKSRKKNRMLNKHKKVQHDYGSTCAAPDMTPEEYEKAKAEYMESFKNLTADRDSIERQTILQRESSQWLELRKNLLTASNFGQICKRKVNTSTANLVKNLLYKKNISHITSIAHGVEHEMVALQQLSKQLDVHIEPCGLFIDREHAFIGATPDGLIGDDTIVEVKCPLVAVKTGIDVAVKEKKIQLFRFNKVTGTTEINKTSNWFYQVQGQLHVTGRQQCIFGIWAGENIPLKVEYIKKDDEFWKLKMEPKLILFYEKCLLPELIDPRHMRGMPIRDIQLSAENKENDVPSNNPSTSSGISNNPSASSGISNNPSTSSGISRRLDFTEF</sequence>
<evidence type="ECO:0000256" key="1">
    <source>
        <dbReference type="SAM" id="MobiDB-lite"/>
    </source>
</evidence>
<evidence type="ECO:0000313" key="5">
    <source>
        <dbReference type="Proteomes" id="UP000653454"/>
    </source>
</evidence>
<dbReference type="AlphaFoldDB" id="A0A8S4G6F7"/>
<dbReference type="SUPFAM" id="SSF52980">
    <property type="entry name" value="Restriction endonuclease-like"/>
    <property type="match status" value="1"/>
</dbReference>
<feature type="domain" description="YqaJ viral recombinase" evidence="2">
    <location>
        <begin position="586"/>
        <end position="737"/>
    </location>
</feature>
<dbReference type="Proteomes" id="UP000653454">
    <property type="component" value="Unassembled WGS sequence"/>
</dbReference>
<dbReference type="Pfam" id="PF20700">
    <property type="entry name" value="Mutator"/>
    <property type="match status" value="1"/>
</dbReference>
<organism evidence="4 5">
    <name type="scientific">Plutella xylostella</name>
    <name type="common">Diamondback moth</name>
    <name type="synonym">Plutella maculipennis</name>
    <dbReference type="NCBI Taxonomy" id="51655"/>
    <lineage>
        <taxon>Eukaryota</taxon>
        <taxon>Metazoa</taxon>
        <taxon>Ecdysozoa</taxon>
        <taxon>Arthropoda</taxon>
        <taxon>Hexapoda</taxon>
        <taxon>Insecta</taxon>
        <taxon>Pterygota</taxon>
        <taxon>Neoptera</taxon>
        <taxon>Endopterygota</taxon>
        <taxon>Lepidoptera</taxon>
        <taxon>Glossata</taxon>
        <taxon>Ditrysia</taxon>
        <taxon>Yponomeutoidea</taxon>
        <taxon>Plutellidae</taxon>
        <taxon>Plutella</taxon>
    </lineage>
</organism>
<feature type="region of interest" description="Disordered" evidence="1">
    <location>
        <begin position="804"/>
        <end position="838"/>
    </location>
</feature>
<accession>A0A8S4G6F7</accession>
<reference evidence="4" key="1">
    <citation type="submission" date="2020-11" db="EMBL/GenBank/DDBJ databases">
        <authorList>
            <person name="Whiteford S."/>
        </authorList>
    </citation>
    <scope>NUCLEOTIDE SEQUENCE</scope>
</reference>
<evidence type="ECO:0000259" key="3">
    <source>
        <dbReference type="Pfam" id="PF20700"/>
    </source>
</evidence>
<dbReference type="Gene3D" id="3.90.320.10">
    <property type="match status" value="1"/>
</dbReference>
<dbReference type="PANTHER" id="PTHR46609">
    <property type="entry name" value="EXONUCLEASE, PHAGE-TYPE/RECB, C-TERMINAL DOMAIN-CONTAINING PROTEIN"/>
    <property type="match status" value="1"/>
</dbReference>